<name>A0A2I0HJY8_PUNGR</name>
<sequence>MSSPPSSLALPAASPSNRHMTCVFGDHVSSLLSALTLRSQHGKRPLSGRSAEKSSLLMGYVLAKNGGLDGAPKTPQDEAVTLLAVADDLIHENFTRGLTSISGPYPLE</sequence>
<accession>A0A2I0HJY8</accession>
<protein>
    <submittedName>
        <fullName evidence="1">Uncharacterized protein</fullName>
    </submittedName>
</protein>
<evidence type="ECO:0000313" key="1">
    <source>
        <dbReference type="EMBL" id="PKI32029.1"/>
    </source>
</evidence>
<proteinExistence type="predicted"/>
<organism evidence="1 2">
    <name type="scientific">Punica granatum</name>
    <name type="common">Pomegranate</name>
    <dbReference type="NCBI Taxonomy" id="22663"/>
    <lineage>
        <taxon>Eukaryota</taxon>
        <taxon>Viridiplantae</taxon>
        <taxon>Streptophyta</taxon>
        <taxon>Embryophyta</taxon>
        <taxon>Tracheophyta</taxon>
        <taxon>Spermatophyta</taxon>
        <taxon>Magnoliopsida</taxon>
        <taxon>eudicotyledons</taxon>
        <taxon>Gunneridae</taxon>
        <taxon>Pentapetalae</taxon>
        <taxon>rosids</taxon>
        <taxon>malvids</taxon>
        <taxon>Myrtales</taxon>
        <taxon>Lythraceae</taxon>
        <taxon>Punica</taxon>
    </lineage>
</organism>
<comment type="caution">
    <text evidence="1">The sequence shown here is derived from an EMBL/GenBank/DDBJ whole genome shotgun (WGS) entry which is preliminary data.</text>
</comment>
<dbReference type="Proteomes" id="UP000233551">
    <property type="component" value="Unassembled WGS sequence"/>
</dbReference>
<evidence type="ECO:0000313" key="2">
    <source>
        <dbReference type="Proteomes" id="UP000233551"/>
    </source>
</evidence>
<dbReference type="AlphaFoldDB" id="A0A2I0HJY8"/>
<gene>
    <name evidence="1" type="ORF">CRG98_047592</name>
</gene>
<dbReference type="EMBL" id="PGOL01008127">
    <property type="protein sequence ID" value="PKI32029.1"/>
    <property type="molecule type" value="Genomic_DNA"/>
</dbReference>
<keyword evidence="2" id="KW-1185">Reference proteome</keyword>
<reference evidence="1 2" key="1">
    <citation type="submission" date="2017-11" db="EMBL/GenBank/DDBJ databases">
        <title>De-novo sequencing of pomegranate (Punica granatum L.) genome.</title>
        <authorList>
            <person name="Akparov Z."/>
            <person name="Amiraslanov A."/>
            <person name="Hajiyeva S."/>
            <person name="Abbasov M."/>
            <person name="Kaur K."/>
            <person name="Hamwieh A."/>
            <person name="Solovyev V."/>
            <person name="Salamov A."/>
            <person name="Braich B."/>
            <person name="Kosarev P."/>
            <person name="Mahmoud A."/>
            <person name="Hajiyev E."/>
            <person name="Babayeva S."/>
            <person name="Izzatullayeva V."/>
            <person name="Mammadov A."/>
            <person name="Mammadov A."/>
            <person name="Sharifova S."/>
            <person name="Ojaghi J."/>
            <person name="Eynullazada K."/>
            <person name="Bayramov B."/>
            <person name="Abdulazimova A."/>
            <person name="Shahmuradov I."/>
        </authorList>
    </citation>
    <scope>NUCLEOTIDE SEQUENCE [LARGE SCALE GENOMIC DNA]</scope>
    <source>
        <strain evidence="2">cv. AG2017</strain>
        <tissue evidence="1">Leaf</tissue>
    </source>
</reference>